<evidence type="ECO:0000313" key="1">
    <source>
        <dbReference type="EMBL" id="MXP44972.1"/>
    </source>
</evidence>
<proteinExistence type="predicted"/>
<evidence type="ECO:0000313" key="2">
    <source>
        <dbReference type="Proteomes" id="UP000431922"/>
    </source>
</evidence>
<organism evidence="1 2">
    <name type="scientific">Allopontixanthobacter sediminis</name>
    <dbReference type="NCBI Taxonomy" id="1689985"/>
    <lineage>
        <taxon>Bacteria</taxon>
        <taxon>Pseudomonadati</taxon>
        <taxon>Pseudomonadota</taxon>
        <taxon>Alphaproteobacteria</taxon>
        <taxon>Sphingomonadales</taxon>
        <taxon>Erythrobacteraceae</taxon>
        <taxon>Allopontixanthobacter</taxon>
    </lineage>
</organism>
<protein>
    <submittedName>
        <fullName evidence="1">Uncharacterized protein</fullName>
    </submittedName>
</protein>
<dbReference type="EMBL" id="WTYL01000003">
    <property type="protein sequence ID" value="MXP44972.1"/>
    <property type="molecule type" value="Genomic_DNA"/>
</dbReference>
<comment type="caution">
    <text evidence="1">The sequence shown here is derived from an EMBL/GenBank/DDBJ whole genome shotgun (WGS) entry which is preliminary data.</text>
</comment>
<dbReference type="RefSeq" id="WP_160756622.1">
    <property type="nucleotide sequence ID" value="NZ_WTYL01000003.1"/>
</dbReference>
<keyword evidence="2" id="KW-1185">Reference proteome</keyword>
<name>A0A845B658_9SPHN</name>
<dbReference type="AlphaFoldDB" id="A0A845B658"/>
<sequence>MARPHLMERSGIELQRSRLLLHLSPIAGTTFTATVATDATVTATVATDATVTVTATFATDATFTATFVTTAAIAPAASAVIVAAIASI</sequence>
<accession>A0A845B658</accession>
<gene>
    <name evidence="1" type="ORF">GRI65_10945</name>
</gene>
<dbReference type="Proteomes" id="UP000431922">
    <property type="component" value="Unassembled WGS sequence"/>
</dbReference>
<reference evidence="1 2" key="1">
    <citation type="submission" date="2019-12" db="EMBL/GenBank/DDBJ databases">
        <title>Genomic-based taxomic classification of the family Erythrobacteraceae.</title>
        <authorList>
            <person name="Xu L."/>
        </authorList>
    </citation>
    <scope>NUCLEOTIDE SEQUENCE [LARGE SCALE GENOMIC DNA]</scope>
    <source>
        <strain evidence="1 2">KCTC 42453</strain>
    </source>
</reference>